<dbReference type="Pfam" id="PF00356">
    <property type="entry name" value="LacI"/>
    <property type="match status" value="1"/>
</dbReference>
<dbReference type="Gene3D" id="1.10.260.40">
    <property type="entry name" value="lambda repressor-like DNA-binding domains"/>
    <property type="match status" value="1"/>
</dbReference>
<dbReference type="PROSITE" id="PS00356">
    <property type="entry name" value="HTH_LACI_1"/>
    <property type="match status" value="1"/>
</dbReference>
<sequence length="342" mass="37958">MVTIKDIARLAGVSPSTVSRVVSNHPRISEETSRKVKRIMDEQGYHPNVMAKSLVSKTTHTLGILLPRPAEELFRNDFFGEVLRGIVTQATRMGYDLLMTTATSEQDELGTISRLVRGRRVDGIVLLSSRRDDPLIAYLNEEQFPFVLIGRSESHPDILMVDNDNVRAAYDAASHLIAQGHERIGFVSGPNNLTLSHDRLRGYEQALAEASLPKRPEWIVEGEFLQESGFRAMSLVMSLPERPTALVVIDDNVAFGVLRGLAELGYGVPDDICLVSFNNIPLSELASPPISSVDIGTYQLGYSAVQSLLHLLQGERIHHNPIVIPHRLIVRESSIQQARKRS</sequence>
<organism evidence="5 6">
    <name type="scientific">Cohnella boryungensis</name>
    <dbReference type="NCBI Taxonomy" id="768479"/>
    <lineage>
        <taxon>Bacteria</taxon>
        <taxon>Bacillati</taxon>
        <taxon>Bacillota</taxon>
        <taxon>Bacilli</taxon>
        <taxon>Bacillales</taxon>
        <taxon>Paenibacillaceae</taxon>
        <taxon>Cohnella</taxon>
    </lineage>
</organism>
<dbReference type="InterPro" id="IPR046335">
    <property type="entry name" value="LacI/GalR-like_sensor"/>
</dbReference>
<comment type="caution">
    <text evidence="5">The sequence shown here is derived from an EMBL/GenBank/DDBJ whole genome shotgun (WGS) entry which is preliminary data.</text>
</comment>
<dbReference type="CDD" id="cd01392">
    <property type="entry name" value="HTH_LacI"/>
    <property type="match status" value="1"/>
</dbReference>
<keyword evidence="6" id="KW-1185">Reference proteome</keyword>
<name>A0ABV8S8P8_9BACL</name>
<dbReference type="RefSeq" id="WP_204601883.1">
    <property type="nucleotide sequence ID" value="NZ_JBHSED010000016.1"/>
</dbReference>
<proteinExistence type="predicted"/>
<dbReference type="EMBL" id="JBHSED010000016">
    <property type="protein sequence ID" value="MFC4303956.1"/>
    <property type="molecule type" value="Genomic_DNA"/>
</dbReference>
<evidence type="ECO:0000313" key="6">
    <source>
        <dbReference type="Proteomes" id="UP001595755"/>
    </source>
</evidence>
<feature type="domain" description="HTH lacI-type" evidence="4">
    <location>
        <begin position="2"/>
        <end position="56"/>
    </location>
</feature>
<dbReference type="Proteomes" id="UP001595755">
    <property type="component" value="Unassembled WGS sequence"/>
</dbReference>
<accession>A0ABV8S8P8</accession>
<dbReference type="Gene3D" id="3.40.50.2300">
    <property type="match status" value="2"/>
</dbReference>
<evidence type="ECO:0000256" key="3">
    <source>
        <dbReference type="ARBA" id="ARBA00023163"/>
    </source>
</evidence>
<dbReference type="SUPFAM" id="SSF47413">
    <property type="entry name" value="lambda repressor-like DNA-binding domains"/>
    <property type="match status" value="1"/>
</dbReference>
<dbReference type="InterPro" id="IPR010982">
    <property type="entry name" value="Lambda_DNA-bd_dom_sf"/>
</dbReference>
<evidence type="ECO:0000256" key="1">
    <source>
        <dbReference type="ARBA" id="ARBA00023015"/>
    </source>
</evidence>
<dbReference type="SUPFAM" id="SSF53822">
    <property type="entry name" value="Periplasmic binding protein-like I"/>
    <property type="match status" value="1"/>
</dbReference>
<dbReference type="InterPro" id="IPR028082">
    <property type="entry name" value="Peripla_BP_I"/>
</dbReference>
<evidence type="ECO:0000313" key="5">
    <source>
        <dbReference type="EMBL" id="MFC4303956.1"/>
    </source>
</evidence>
<keyword evidence="3" id="KW-0804">Transcription</keyword>
<evidence type="ECO:0000259" key="4">
    <source>
        <dbReference type="PROSITE" id="PS50932"/>
    </source>
</evidence>
<evidence type="ECO:0000256" key="2">
    <source>
        <dbReference type="ARBA" id="ARBA00023125"/>
    </source>
</evidence>
<dbReference type="PANTHER" id="PTHR30146">
    <property type="entry name" value="LACI-RELATED TRANSCRIPTIONAL REPRESSOR"/>
    <property type="match status" value="1"/>
</dbReference>
<dbReference type="PRINTS" id="PR00036">
    <property type="entry name" value="HTHLACI"/>
</dbReference>
<keyword evidence="2 5" id="KW-0238">DNA-binding</keyword>
<dbReference type="GO" id="GO:0003677">
    <property type="term" value="F:DNA binding"/>
    <property type="evidence" value="ECO:0007669"/>
    <property type="project" value="UniProtKB-KW"/>
</dbReference>
<keyword evidence="1" id="KW-0805">Transcription regulation</keyword>
<dbReference type="Pfam" id="PF13377">
    <property type="entry name" value="Peripla_BP_3"/>
    <property type="match status" value="1"/>
</dbReference>
<dbReference type="SMART" id="SM00354">
    <property type="entry name" value="HTH_LACI"/>
    <property type="match status" value="1"/>
</dbReference>
<gene>
    <name evidence="5" type="ORF">ACFO1S_10950</name>
</gene>
<reference evidence="6" key="1">
    <citation type="journal article" date="2019" name="Int. J. Syst. Evol. Microbiol.">
        <title>The Global Catalogue of Microorganisms (GCM) 10K type strain sequencing project: providing services to taxonomists for standard genome sequencing and annotation.</title>
        <authorList>
            <consortium name="The Broad Institute Genomics Platform"/>
            <consortium name="The Broad Institute Genome Sequencing Center for Infectious Disease"/>
            <person name="Wu L."/>
            <person name="Ma J."/>
        </authorList>
    </citation>
    <scope>NUCLEOTIDE SEQUENCE [LARGE SCALE GENOMIC DNA]</scope>
    <source>
        <strain evidence="6">CGMCC 4.1641</strain>
    </source>
</reference>
<dbReference type="CDD" id="cd06294">
    <property type="entry name" value="PBP1_MalR-like"/>
    <property type="match status" value="1"/>
</dbReference>
<protein>
    <submittedName>
        <fullName evidence="5">LacI family DNA-binding transcriptional regulator</fullName>
    </submittedName>
</protein>
<dbReference type="PANTHER" id="PTHR30146:SF109">
    <property type="entry name" value="HTH-TYPE TRANSCRIPTIONAL REGULATOR GALS"/>
    <property type="match status" value="1"/>
</dbReference>
<dbReference type="InterPro" id="IPR000843">
    <property type="entry name" value="HTH_LacI"/>
</dbReference>
<dbReference type="PROSITE" id="PS50932">
    <property type="entry name" value="HTH_LACI_2"/>
    <property type="match status" value="1"/>
</dbReference>